<dbReference type="GO" id="GO:0006355">
    <property type="term" value="P:regulation of DNA-templated transcription"/>
    <property type="evidence" value="ECO:0007669"/>
    <property type="project" value="InterPro"/>
</dbReference>
<keyword evidence="2 7" id="KW-0597">Phosphoprotein</keyword>
<dbReference type="PRINTS" id="PR00038">
    <property type="entry name" value="HTHLUXR"/>
</dbReference>
<evidence type="ECO:0000313" key="10">
    <source>
        <dbReference type="EMBL" id="AYO29687.1"/>
    </source>
</evidence>
<evidence type="ECO:0000259" key="9">
    <source>
        <dbReference type="PROSITE" id="PS50110"/>
    </source>
</evidence>
<keyword evidence="11" id="KW-1185">Reference proteome</keyword>
<dbReference type="GO" id="GO:0003677">
    <property type="term" value="F:DNA binding"/>
    <property type="evidence" value="ECO:0007669"/>
    <property type="project" value="UniProtKB-KW"/>
</dbReference>
<evidence type="ECO:0000256" key="4">
    <source>
        <dbReference type="ARBA" id="ARBA00023125"/>
    </source>
</evidence>
<dbReference type="EMBL" id="CP033169">
    <property type="protein sequence ID" value="AYO29687.1"/>
    <property type="molecule type" value="Genomic_DNA"/>
</dbReference>
<dbReference type="PROSITE" id="PS00622">
    <property type="entry name" value="HTH_LUXR_1"/>
    <property type="match status" value="1"/>
</dbReference>
<sequence length="223" mass="25315">MLQESKKQIKVIIADDHALLREGIIKILSLEPDIVVVGEAEDGDQAIELARNTEVDIILMDINMPNVNGIKATQIIKAEKPEISIIALTIHDQEEYLFELIRSGISGYVLKDVRPQELVKTIRCVAEGQAFIPPALTPKVFKELNRLSKKKEEESRHHFDLTEREMEVLQQISMGLSNREIAENLYITEKTVKNHLTNIFQKIGVTDRTQAVLFAIKHNLVET</sequence>
<feature type="domain" description="Response regulatory" evidence="9">
    <location>
        <begin position="10"/>
        <end position="126"/>
    </location>
</feature>
<dbReference type="RefSeq" id="WP_122014072.1">
    <property type="nucleotide sequence ID" value="NZ_CP033169.1"/>
</dbReference>
<name>A0A3G2R433_9FIRM</name>
<feature type="modified residue" description="4-aspartylphosphate" evidence="7">
    <location>
        <position position="61"/>
    </location>
</feature>
<evidence type="ECO:0000256" key="6">
    <source>
        <dbReference type="ARBA" id="ARBA00024867"/>
    </source>
</evidence>
<dbReference type="KEGG" id="bacg:D2962_02875"/>
<dbReference type="Gene3D" id="3.40.50.2300">
    <property type="match status" value="1"/>
</dbReference>
<dbReference type="GO" id="GO:0000160">
    <property type="term" value="P:phosphorelay signal transduction system"/>
    <property type="evidence" value="ECO:0007669"/>
    <property type="project" value="InterPro"/>
</dbReference>
<dbReference type="SUPFAM" id="SSF46894">
    <property type="entry name" value="C-terminal effector domain of the bipartite response regulators"/>
    <property type="match status" value="1"/>
</dbReference>
<dbReference type="SMART" id="SM00448">
    <property type="entry name" value="REC"/>
    <property type="match status" value="1"/>
</dbReference>
<evidence type="ECO:0000256" key="2">
    <source>
        <dbReference type="ARBA" id="ARBA00022553"/>
    </source>
</evidence>
<dbReference type="InterPro" id="IPR001789">
    <property type="entry name" value="Sig_transdc_resp-reg_receiver"/>
</dbReference>
<dbReference type="AlphaFoldDB" id="A0A3G2R433"/>
<dbReference type="SMART" id="SM00421">
    <property type="entry name" value="HTH_LUXR"/>
    <property type="match status" value="1"/>
</dbReference>
<evidence type="ECO:0000256" key="5">
    <source>
        <dbReference type="ARBA" id="ARBA00023163"/>
    </source>
</evidence>
<dbReference type="InterPro" id="IPR016032">
    <property type="entry name" value="Sig_transdc_resp-reg_C-effctor"/>
</dbReference>
<keyword evidence="4 10" id="KW-0238">DNA-binding</keyword>
<dbReference type="CDD" id="cd06170">
    <property type="entry name" value="LuxR_C_like"/>
    <property type="match status" value="1"/>
</dbReference>
<dbReference type="PANTHER" id="PTHR43214">
    <property type="entry name" value="TWO-COMPONENT RESPONSE REGULATOR"/>
    <property type="match status" value="1"/>
</dbReference>
<dbReference type="FunFam" id="1.10.10.10:FF:000153">
    <property type="entry name" value="LuxR family transcriptional regulator"/>
    <property type="match status" value="1"/>
</dbReference>
<feature type="domain" description="HTH luxR-type" evidence="8">
    <location>
        <begin position="154"/>
        <end position="219"/>
    </location>
</feature>
<dbReference type="Pfam" id="PF00072">
    <property type="entry name" value="Response_reg"/>
    <property type="match status" value="1"/>
</dbReference>
<comment type="function">
    <text evidence="6">May play the central regulatory role in sporulation. It may be an element of the effector pathway responsible for the activation of sporulation genes in response to nutritional stress. Spo0A may act in concert with spo0H (a sigma factor) to control the expression of some genes that are critical to the sporulation process.</text>
</comment>
<proteinExistence type="predicted"/>
<keyword evidence="5" id="KW-0804">Transcription</keyword>
<dbReference type="CDD" id="cd17535">
    <property type="entry name" value="REC_NarL-like"/>
    <property type="match status" value="1"/>
</dbReference>
<gene>
    <name evidence="10" type="ORF">D2962_02875</name>
</gene>
<dbReference type="SUPFAM" id="SSF52172">
    <property type="entry name" value="CheY-like"/>
    <property type="match status" value="1"/>
</dbReference>
<dbReference type="InterPro" id="IPR011006">
    <property type="entry name" value="CheY-like_superfamily"/>
</dbReference>
<organism evidence="10 11">
    <name type="scientific">Biomaibacter acetigenes</name>
    <dbReference type="NCBI Taxonomy" id="2316383"/>
    <lineage>
        <taxon>Bacteria</taxon>
        <taxon>Bacillati</taxon>
        <taxon>Bacillota</taxon>
        <taxon>Clostridia</taxon>
        <taxon>Thermosediminibacterales</taxon>
        <taxon>Tepidanaerobacteraceae</taxon>
        <taxon>Biomaibacter</taxon>
    </lineage>
</organism>
<evidence type="ECO:0000313" key="11">
    <source>
        <dbReference type="Proteomes" id="UP000280960"/>
    </source>
</evidence>
<evidence type="ECO:0000256" key="7">
    <source>
        <dbReference type="PROSITE-ProRule" id="PRU00169"/>
    </source>
</evidence>
<dbReference type="PANTHER" id="PTHR43214:SF39">
    <property type="entry name" value="TRANSCRIPTIONAL REGULATORY PROTEIN DEGU"/>
    <property type="match status" value="1"/>
</dbReference>
<keyword evidence="3" id="KW-0805">Transcription regulation</keyword>
<evidence type="ECO:0000256" key="1">
    <source>
        <dbReference type="ARBA" id="ARBA00018672"/>
    </source>
</evidence>
<dbReference type="InterPro" id="IPR000792">
    <property type="entry name" value="Tscrpt_reg_LuxR_C"/>
</dbReference>
<dbReference type="PROSITE" id="PS50043">
    <property type="entry name" value="HTH_LUXR_2"/>
    <property type="match status" value="1"/>
</dbReference>
<evidence type="ECO:0000259" key="8">
    <source>
        <dbReference type="PROSITE" id="PS50043"/>
    </source>
</evidence>
<dbReference type="InterPro" id="IPR039420">
    <property type="entry name" value="WalR-like"/>
</dbReference>
<accession>A0A3G2R433</accession>
<reference evidence="10 11" key="1">
    <citation type="submission" date="2018-10" db="EMBL/GenBank/DDBJ databases">
        <authorList>
            <person name="Zhang X."/>
        </authorList>
    </citation>
    <scope>NUCLEOTIDE SEQUENCE [LARGE SCALE GENOMIC DNA]</scope>
    <source>
        <strain evidence="10 11">SK-G1</strain>
    </source>
</reference>
<dbReference type="InterPro" id="IPR058245">
    <property type="entry name" value="NreC/VraR/RcsB-like_REC"/>
</dbReference>
<dbReference type="Proteomes" id="UP000280960">
    <property type="component" value="Chromosome"/>
</dbReference>
<evidence type="ECO:0000256" key="3">
    <source>
        <dbReference type="ARBA" id="ARBA00023015"/>
    </source>
</evidence>
<protein>
    <recommendedName>
        <fullName evidence="1">Stage 0 sporulation protein A homolog</fullName>
    </recommendedName>
</protein>
<dbReference type="Pfam" id="PF00196">
    <property type="entry name" value="GerE"/>
    <property type="match status" value="1"/>
</dbReference>
<dbReference type="PROSITE" id="PS50110">
    <property type="entry name" value="RESPONSE_REGULATORY"/>
    <property type="match status" value="1"/>
</dbReference>